<dbReference type="Proteomes" id="UP000652761">
    <property type="component" value="Unassembled WGS sequence"/>
</dbReference>
<gene>
    <name evidence="2" type="ORF">Taro_002332</name>
</gene>
<protein>
    <recommendedName>
        <fullName evidence="4">DUF599 domain-containing protein</fullName>
    </recommendedName>
</protein>
<dbReference type="PANTHER" id="PTHR31168:SF21">
    <property type="entry name" value="EMB|CAB89385.1"/>
    <property type="match status" value="1"/>
</dbReference>
<reference evidence="2" key="1">
    <citation type="submission" date="2017-07" db="EMBL/GenBank/DDBJ databases">
        <title>Taro Niue Genome Assembly and Annotation.</title>
        <authorList>
            <person name="Atibalentja N."/>
            <person name="Keating K."/>
            <person name="Fields C.J."/>
        </authorList>
    </citation>
    <scope>NUCLEOTIDE SEQUENCE</scope>
    <source>
        <strain evidence="2">Niue_2</strain>
        <tissue evidence="2">Leaf</tissue>
    </source>
</reference>
<feature type="transmembrane region" description="Helical" evidence="1">
    <location>
        <begin position="123"/>
        <end position="141"/>
    </location>
</feature>
<sequence>MWLQKDSIDLVLVPCGLLLMFGYHLFLIYKIRRQPHTTVIGYENHNKKAWVERMLRWVVYLLQGTPTETGLALSVISSSLAASTNLASLSIALSSLIGTWVGSSNKLFMTEVIYGDTSLTTTSVKYIALLVCFLSAFTFFIQSARHFVHANFLISTLDSDVPVSYVQNAVIRGGNFWSVGLRSLYFATTLLLWIFGPIPMFLCSLAMVVILHIFDTNTTPLHRFQYSSKKHPTNKVSRDPNNAVGHALQGPSHHIENLLSHPAYCAAPSMMS</sequence>
<evidence type="ECO:0000313" key="2">
    <source>
        <dbReference type="EMBL" id="MQL70023.1"/>
    </source>
</evidence>
<keyword evidence="1" id="KW-1133">Transmembrane helix</keyword>
<evidence type="ECO:0000256" key="1">
    <source>
        <dbReference type="SAM" id="Phobius"/>
    </source>
</evidence>
<keyword evidence="1" id="KW-0472">Membrane</keyword>
<dbReference type="OrthoDB" id="665451at2759"/>
<dbReference type="Pfam" id="PF04654">
    <property type="entry name" value="DUF599"/>
    <property type="match status" value="1"/>
</dbReference>
<comment type="caution">
    <text evidence="2">The sequence shown here is derived from an EMBL/GenBank/DDBJ whole genome shotgun (WGS) entry which is preliminary data.</text>
</comment>
<dbReference type="EMBL" id="NMUH01000054">
    <property type="protein sequence ID" value="MQL70023.1"/>
    <property type="molecule type" value="Genomic_DNA"/>
</dbReference>
<evidence type="ECO:0008006" key="4">
    <source>
        <dbReference type="Google" id="ProtNLM"/>
    </source>
</evidence>
<keyword evidence="3" id="KW-1185">Reference proteome</keyword>
<dbReference type="InterPro" id="IPR006747">
    <property type="entry name" value="DUF599"/>
</dbReference>
<feature type="transmembrane region" description="Helical" evidence="1">
    <location>
        <begin position="6"/>
        <end position="29"/>
    </location>
</feature>
<dbReference type="PANTHER" id="PTHR31168">
    <property type="entry name" value="OS02G0292800 PROTEIN"/>
    <property type="match status" value="1"/>
</dbReference>
<name>A0A843TKK8_COLES</name>
<accession>A0A843TKK8</accession>
<dbReference type="AlphaFoldDB" id="A0A843TKK8"/>
<keyword evidence="1" id="KW-0812">Transmembrane</keyword>
<organism evidence="2 3">
    <name type="scientific">Colocasia esculenta</name>
    <name type="common">Wild taro</name>
    <name type="synonym">Arum esculentum</name>
    <dbReference type="NCBI Taxonomy" id="4460"/>
    <lineage>
        <taxon>Eukaryota</taxon>
        <taxon>Viridiplantae</taxon>
        <taxon>Streptophyta</taxon>
        <taxon>Embryophyta</taxon>
        <taxon>Tracheophyta</taxon>
        <taxon>Spermatophyta</taxon>
        <taxon>Magnoliopsida</taxon>
        <taxon>Liliopsida</taxon>
        <taxon>Araceae</taxon>
        <taxon>Aroideae</taxon>
        <taxon>Colocasieae</taxon>
        <taxon>Colocasia</taxon>
    </lineage>
</organism>
<feature type="transmembrane region" description="Helical" evidence="1">
    <location>
        <begin position="190"/>
        <end position="214"/>
    </location>
</feature>
<evidence type="ECO:0000313" key="3">
    <source>
        <dbReference type="Proteomes" id="UP000652761"/>
    </source>
</evidence>
<proteinExistence type="predicted"/>